<dbReference type="InterPro" id="IPR051211">
    <property type="entry name" value="PG_lysyltransferase"/>
</dbReference>
<dbReference type="PANTHER" id="PTHR34697">
    <property type="entry name" value="PHOSPHATIDYLGLYCEROL LYSYLTRANSFERASE"/>
    <property type="match status" value="1"/>
</dbReference>
<keyword evidence="9" id="KW-1185">Reference proteome</keyword>
<keyword evidence="2" id="KW-1003">Cell membrane</keyword>
<reference evidence="8" key="1">
    <citation type="submission" date="2022-08" db="EMBL/GenBank/DDBJ databases">
        <authorList>
            <person name="Deng Y."/>
            <person name="Han X.-F."/>
            <person name="Zhang Y.-Q."/>
        </authorList>
    </citation>
    <scope>NUCLEOTIDE SEQUENCE</scope>
    <source>
        <strain evidence="8">CPCC 205716</strain>
    </source>
</reference>
<evidence type="ECO:0000313" key="9">
    <source>
        <dbReference type="Proteomes" id="UP001165580"/>
    </source>
</evidence>
<dbReference type="RefSeq" id="WP_259485972.1">
    <property type="nucleotide sequence ID" value="NZ_JANTEZ010000003.1"/>
</dbReference>
<name>A0ABT2GE12_9MICO</name>
<evidence type="ECO:0000256" key="6">
    <source>
        <dbReference type="SAM" id="Phobius"/>
    </source>
</evidence>
<accession>A0ABT2GE12</accession>
<dbReference type="PANTHER" id="PTHR34697:SF2">
    <property type="entry name" value="PHOSPHATIDYLGLYCEROL LYSYLTRANSFERASE"/>
    <property type="match status" value="1"/>
</dbReference>
<dbReference type="Proteomes" id="UP001165580">
    <property type="component" value="Unassembled WGS sequence"/>
</dbReference>
<keyword evidence="3 6" id="KW-0812">Transmembrane</keyword>
<feature type="transmembrane region" description="Helical" evidence="6">
    <location>
        <begin position="21"/>
        <end position="41"/>
    </location>
</feature>
<evidence type="ECO:0000256" key="4">
    <source>
        <dbReference type="ARBA" id="ARBA00022989"/>
    </source>
</evidence>
<feature type="transmembrane region" description="Helical" evidence="6">
    <location>
        <begin position="148"/>
        <end position="167"/>
    </location>
</feature>
<feature type="transmembrane region" description="Helical" evidence="6">
    <location>
        <begin position="371"/>
        <end position="391"/>
    </location>
</feature>
<feature type="transmembrane region" description="Helical" evidence="6">
    <location>
        <begin position="403"/>
        <end position="425"/>
    </location>
</feature>
<feature type="transmembrane region" description="Helical" evidence="6">
    <location>
        <begin position="228"/>
        <end position="249"/>
    </location>
</feature>
<gene>
    <name evidence="8" type="ORF">NVV95_07720</name>
</gene>
<protein>
    <submittedName>
        <fullName evidence="8">DUF2156 domain-containing protein</fullName>
    </submittedName>
</protein>
<feature type="transmembrane region" description="Helical" evidence="6">
    <location>
        <begin position="330"/>
        <end position="351"/>
    </location>
</feature>
<evidence type="ECO:0000313" key="8">
    <source>
        <dbReference type="EMBL" id="MCS5714440.1"/>
    </source>
</evidence>
<feature type="transmembrane region" description="Helical" evidence="6">
    <location>
        <begin position="79"/>
        <end position="98"/>
    </location>
</feature>
<evidence type="ECO:0000256" key="5">
    <source>
        <dbReference type="ARBA" id="ARBA00023136"/>
    </source>
</evidence>
<dbReference type="SUPFAM" id="SSF55729">
    <property type="entry name" value="Acyl-CoA N-acyltransferases (Nat)"/>
    <property type="match status" value="1"/>
</dbReference>
<keyword evidence="5 6" id="KW-0472">Membrane</keyword>
<evidence type="ECO:0000256" key="2">
    <source>
        <dbReference type="ARBA" id="ARBA00022475"/>
    </source>
</evidence>
<feature type="transmembrane region" description="Helical" evidence="6">
    <location>
        <begin position="300"/>
        <end position="318"/>
    </location>
</feature>
<comment type="caution">
    <text evidence="8">The sequence shown here is derived from an EMBL/GenBank/DDBJ whole genome shotgun (WGS) entry which is preliminary data.</text>
</comment>
<feature type="domain" description="Phosphatidylglycerol lysyltransferase C-terminal" evidence="7">
    <location>
        <begin position="510"/>
        <end position="808"/>
    </location>
</feature>
<organism evidence="8 9">
    <name type="scientific">Herbiconiux gentiana</name>
    <dbReference type="NCBI Taxonomy" id="2970912"/>
    <lineage>
        <taxon>Bacteria</taxon>
        <taxon>Bacillati</taxon>
        <taxon>Actinomycetota</taxon>
        <taxon>Actinomycetes</taxon>
        <taxon>Micrococcales</taxon>
        <taxon>Microbacteriaceae</taxon>
        <taxon>Herbiconiux</taxon>
    </lineage>
</organism>
<dbReference type="Pfam" id="PF09924">
    <property type="entry name" value="LPG_synthase_C"/>
    <property type="match status" value="1"/>
</dbReference>
<dbReference type="InterPro" id="IPR016181">
    <property type="entry name" value="Acyl_CoA_acyltransferase"/>
</dbReference>
<proteinExistence type="predicted"/>
<evidence type="ECO:0000256" key="3">
    <source>
        <dbReference type="ARBA" id="ARBA00022692"/>
    </source>
</evidence>
<feature type="transmembrane region" description="Helical" evidence="6">
    <location>
        <begin position="197"/>
        <end position="216"/>
    </location>
</feature>
<comment type="subcellular location">
    <subcellularLocation>
        <location evidence="1">Cell membrane</location>
        <topology evidence="1">Multi-pass membrane protein</topology>
    </subcellularLocation>
</comment>
<dbReference type="EMBL" id="JANTEZ010000003">
    <property type="protein sequence ID" value="MCS5714440.1"/>
    <property type="molecule type" value="Genomic_DNA"/>
</dbReference>
<evidence type="ECO:0000259" key="7">
    <source>
        <dbReference type="Pfam" id="PF09924"/>
    </source>
</evidence>
<feature type="transmembrane region" description="Helical" evidence="6">
    <location>
        <begin position="174"/>
        <end position="191"/>
    </location>
</feature>
<sequence length="842" mass="90913">MTAAARRRPALSAVLRALGSRARSIPVTWVIVAVMLAASSYRLTLRPGRARGDVDAFVSTGFDAVFVHHDWLSTLTSVFFVHNVWLFVPVLAVVLVGVGWSERRMGHLRTVVAFVIVTVVGIALGLAAQGFGIGLDLYASEITRTHRIVDPLIAVTGVVMTASAFCGPLLRRRIRIVGFTLLAVFVLYSGAPSDQFRLFAAVVGLVLGLALARTRLQVRLPRATRRETRTLLAAVVAVTALGPLVTIAAPQGVGILNPLGLLFRDPLRDYAAIAARCQTGDYSRHCVDALALSRLDGPGAVLLTLLPLVALLVAARGIQRGRRVGLHLAVWINLALAVLAAVYYGFFPVLATSEFTRFQATAAEDFRSFELVSALVPLVIAAALIAASRLFPVSPGRRPVLRFAATVALAAAACSVLYLAVAWIVRDQFSPTASLYELLLDLPERFVPVSFLAFEPFDIVPVGPVAVIASQWVGPLFWGAVIVAAVRGMRNAHPLVSTELASTEEGRVRALLHAGSGGTLSWMTTWEGNQYWFAPSGGVVAYRVVGGVAVTTGDPLGPVETQPATALAFAAYCADHGWTPAFYSVTDALRNALLGIGWSSLQVAEETLVRPAGWSLDGKKMQDIRTAINRAAKEGLRAEWVRYRELPAAQTGQIREISELWVAEKELPEMGFTLGGLDELMGDEVMLMVGLDDEGRVHGVTSWLPTYADGRVVGWTLDFMRRRPDGMNGLMEFLIAQTILRARDDGVEFVSLSGAPLAVGPGADARPGPMDAVLAFLSRTLEPVYGFRSLLRFKLKFRPEFHRLHLCYPDPLALPAIGLALARAYLPTLSARQAVRSFGRQQ</sequence>
<dbReference type="InterPro" id="IPR024320">
    <property type="entry name" value="LPG_synthase_C"/>
</dbReference>
<evidence type="ECO:0000256" key="1">
    <source>
        <dbReference type="ARBA" id="ARBA00004651"/>
    </source>
</evidence>
<keyword evidence="4 6" id="KW-1133">Transmembrane helix</keyword>
<feature type="transmembrane region" description="Helical" evidence="6">
    <location>
        <begin position="110"/>
        <end position="128"/>
    </location>
</feature>